<gene>
    <name evidence="2" type="ORF">E2A64_08760</name>
</gene>
<sequence length="96" mass="11176">MRIPDIFQRMTWRADLMEAMIRKLGLSGQIRHLRDTAQVMGNAAHRCLNCEQPDACQEWLARENSPRHPPGYCRNREFFERIIAETEADTRVSSSS</sequence>
<evidence type="ECO:0000313" key="3">
    <source>
        <dbReference type="Proteomes" id="UP000295131"/>
    </source>
</evidence>
<dbReference type="AlphaFoldDB" id="A0A4R5PPW3"/>
<dbReference type="InterPro" id="IPR045601">
    <property type="entry name" value="DUF6455"/>
</dbReference>
<protein>
    <recommendedName>
        <fullName evidence="1">DUF6455 domain-containing protein</fullName>
    </recommendedName>
</protein>
<organism evidence="2 3">
    <name type="scientific">Pseudohoeflea suaedae</name>
    <dbReference type="NCBI Taxonomy" id="877384"/>
    <lineage>
        <taxon>Bacteria</taxon>
        <taxon>Pseudomonadati</taxon>
        <taxon>Pseudomonadota</taxon>
        <taxon>Alphaproteobacteria</taxon>
        <taxon>Hyphomicrobiales</taxon>
        <taxon>Rhizobiaceae</taxon>
        <taxon>Pseudohoeflea</taxon>
    </lineage>
</organism>
<accession>A0A4R5PPW3</accession>
<name>A0A4R5PPW3_9HYPH</name>
<feature type="domain" description="DUF6455" evidence="1">
    <location>
        <begin position="8"/>
        <end position="83"/>
    </location>
</feature>
<keyword evidence="3" id="KW-1185">Reference proteome</keyword>
<dbReference type="EMBL" id="SMSI01000001">
    <property type="protein sequence ID" value="TDH39150.1"/>
    <property type="molecule type" value="Genomic_DNA"/>
</dbReference>
<dbReference type="OrthoDB" id="7961152at2"/>
<dbReference type="RefSeq" id="WP_133283981.1">
    <property type="nucleotide sequence ID" value="NZ_SMSI01000001.1"/>
</dbReference>
<dbReference type="Pfam" id="PF20056">
    <property type="entry name" value="DUF6455"/>
    <property type="match status" value="1"/>
</dbReference>
<proteinExistence type="predicted"/>
<evidence type="ECO:0000259" key="1">
    <source>
        <dbReference type="Pfam" id="PF20056"/>
    </source>
</evidence>
<evidence type="ECO:0000313" key="2">
    <source>
        <dbReference type="EMBL" id="TDH39150.1"/>
    </source>
</evidence>
<comment type="caution">
    <text evidence="2">The sequence shown here is derived from an EMBL/GenBank/DDBJ whole genome shotgun (WGS) entry which is preliminary data.</text>
</comment>
<reference evidence="2 3" key="1">
    <citation type="journal article" date="2013" name="Int. J. Syst. Evol. Microbiol.">
        <title>Hoeflea suaedae sp. nov., an endophytic bacterium isolated from the root of the halophyte Suaeda maritima.</title>
        <authorList>
            <person name="Chung E.J."/>
            <person name="Park J.A."/>
            <person name="Pramanik P."/>
            <person name="Bibi F."/>
            <person name="Jeon C.O."/>
            <person name="Chung Y.R."/>
        </authorList>
    </citation>
    <scope>NUCLEOTIDE SEQUENCE [LARGE SCALE GENOMIC DNA]</scope>
    <source>
        <strain evidence="2 3">YC6898</strain>
    </source>
</reference>
<dbReference type="Proteomes" id="UP000295131">
    <property type="component" value="Unassembled WGS sequence"/>
</dbReference>